<reference evidence="1" key="1">
    <citation type="journal article" date="2015" name="Proc. Natl. Acad. Sci. U.S.A.">
        <title>Networks of energetic and metabolic interactions define dynamics in microbial communities.</title>
        <authorList>
            <person name="Embree M."/>
            <person name="Liu J.K."/>
            <person name="Al-Bassam M.M."/>
            <person name="Zengler K."/>
        </authorList>
    </citation>
    <scope>NUCLEOTIDE SEQUENCE</scope>
</reference>
<dbReference type="EMBL" id="LNQE01000860">
    <property type="protein sequence ID" value="KUG24139.1"/>
    <property type="molecule type" value="Genomic_DNA"/>
</dbReference>
<name>A0A0W8FTE3_9ZZZZ</name>
<gene>
    <name evidence="1" type="ORF">ASZ90_006063</name>
</gene>
<sequence length="47" mass="5330">MGEGDYNLTKGTKLFSEGGIMKEMGIIRLTESNCKINNFERGLYEKI</sequence>
<evidence type="ECO:0000313" key="1">
    <source>
        <dbReference type="EMBL" id="KUG24139.1"/>
    </source>
</evidence>
<dbReference type="AlphaFoldDB" id="A0A0W8FTE3"/>
<accession>A0A0W8FTE3</accession>
<protein>
    <submittedName>
        <fullName evidence="1">Uncharacterized protein</fullName>
    </submittedName>
</protein>
<proteinExistence type="predicted"/>
<comment type="caution">
    <text evidence="1">The sequence shown here is derived from an EMBL/GenBank/DDBJ whole genome shotgun (WGS) entry which is preliminary data.</text>
</comment>
<organism evidence="1">
    <name type="scientific">hydrocarbon metagenome</name>
    <dbReference type="NCBI Taxonomy" id="938273"/>
    <lineage>
        <taxon>unclassified sequences</taxon>
        <taxon>metagenomes</taxon>
        <taxon>ecological metagenomes</taxon>
    </lineage>
</organism>